<dbReference type="Proteomes" id="UP000186922">
    <property type="component" value="Unassembled WGS sequence"/>
</dbReference>
<comment type="caution">
    <text evidence="1">The sequence shown here is derived from an EMBL/GenBank/DDBJ whole genome shotgun (WGS) entry which is preliminary data.</text>
</comment>
<evidence type="ECO:0000313" key="1">
    <source>
        <dbReference type="EMBL" id="GAU88824.1"/>
    </source>
</evidence>
<proteinExistence type="predicted"/>
<name>A0A1D1UGC9_RAMVA</name>
<sequence length="66" mass="7477">MIWPCPTEQLAWTNAFLERIKCDDSAVAATEHLKMNLDFFRMSSSGYVTVTQEQRNAVPEGKVLSL</sequence>
<evidence type="ECO:0000313" key="2">
    <source>
        <dbReference type="Proteomes" id="UP000186922"/>
    </source>
</evidence>
<accession>A0A1D1UGC9</accession>
<organism evidence="1 2">
    <name type="scientific">Ramazzottius varieornatus</name>
    <name type="common">Water bear</name>
    <name type="synonym">Tardigrade</name>
    <dbReference type="NCBI Taxonomy" id="947166"/>
    <lineage>
        <taxon>Eukaryota</taxon>
        <taxon>Metazoa</taxon>
        <taxon>Ecdysozoa</taxon>
        <taxon>Tardigrada</taxon>
        <taxon>Eutardigrada</taxon>
        <taxon>Parachela</taxon>
        <taxon>Hypsibioidea</taxon>
        <taxon>Ramazzottiidae</taxon>
        <taxon>Ramazzottius</taxon>
    </lineage>
</organism>
<gene>
    <name evidence="1" type="primary">RvY_01451-1</name>
    <name evidence="1" type="synonym">RvY_01451.1</name>
    <name evidence="1" type="ORF">RvY_01451</name>
</gene>
<keyword evidence="2" id="KW-1185">Reference proteome</keyword>
<dbReference type="AlphaFoldDB" id="A0A1D1UGC9"/>
<reference evidence="1 2" key="1">
    <citation type="journal article" date="2016" name="Nat. Commun.">
        <title>Extremotolerant tardigrade genome and improved radiotolerance of human cultured cells by tardigrade-unique protein.</title>
        <authorList>
            <person name="Hashimoto T."/>
            <person name="Horikawa D.D."/>
            <person name="Saito Y."/>
            <person name="Kuwahara H."/>
            <person name="Kozuka-Hata H."/>
            <person name="Shin-I T."/>
            <person name="Minakuchi Y."/>
            <person name="Ohishi K."/>
            <person name="Motoyama A."/>
            <person name="Aizu T."/>
            <person name="Enomoto A."/>
            <person name="Kondo K."/>
            <person name="Tanaka S."/>
            <person name="Hara Y."/>
            <person name="Koshikawa S."/>
            <person name="Sagara H."/>
            <person name="Miura T."/>
            <person name="Yokobori S."/>
            <person name="Miyagawa K."/>
            <person name="Suzuki Y."/>
            <person name="Kubo T."/>
            <person name="Oyama M."/>
            <person name="Kohara Y."/>
            <person name="Fujiyama A."/>
            <person name="Arakawa K."/>
            <person name="Katayama T."/>
            <person name="Toyoda A."/>
            <person name="Kunieda T."/>
        </authorList>
    </citation>
    <scope>NUCLEOTIDE SEQUENCE [LARGE SCALE GENOMIC DNA]</scope>
    <source>
        <strain evidence="1 2">YOKOZUNA-1</strain>
    </source>
</reference>
<protein>
    <submittedName>
        <fullName evidence="1">Uncharacterized protein</fullName>
    </submittedName>
</protein>
<dbReference type="EMBL" id="BDGG01000001">
    <property type="protein sequence ID" value="GAU88824.1"/>
    <property type="molecule type" value="Genomic_DNA"/>
</dbReference>